<dbReference type="PANTHER" id="PTHR46649">
    <property type="match status" value="1"/>
</dbReference>
<gene>
    <name evidence="1" type="ORF">CASFOL_042219</name>
</gene>
<dbReference type="NCBIfam" id="TIGR01509">
    <property type="entry name" value="HAD-SF-IA-v3"/>
    <property type="match status" value="1"/>
</dbReference>
<dbReference type="InterPro" id="IPR006439">
    <property type="entry name" value="HAD-SF_hydro_IA"/>
</dbReference>
<reference evidence="2" key="1">
    <citation type="journal article" date="2024" name="IScience">
        <title>Strigolactones Initiate the Formation of Haustorium-like Structures in Castilleja.</title>
        <authorList>
            <person name="Buerger M."/>
            <person name="Peterson D."/>
            <person name="Chory J."/>
        </authorList>
    </citation>
    <scope>NUCLEOTIDE SEQUENCE [LARGE SCALE GENOMIC DNA]</scope>
</reference>
<dbReference type="PANTHER" id="PTHR46649:SF4">
    <property type="entry name" value="HALOACID DEHALOGENASE-LIKE HYDROLASE (HAD) SUPERFAMILY PROTEIN"/>
    <property type="match status" value="1"/>
</dbReference>
<name>A0ABD3B9U8_9LAMI</name>
<dbReference type="PRINTS" id="PR00413">
    <property type="entry name" value="HADHALOGNASE"/>
</dbReference>
<organism evidence="1 2">
    <name type="scientific">Castilleja foliolosa</name>
    <dbReference type="NCBI Taxonomy" id="1961234"/>
    <lineage>
        <taxon>Eukaryota</taxon>
        <taxon>Viridiplantae</taxon>
        <taxon>Streptophyta</taxon>
        <taxon>Embryophyta</taxon>
        <taxon>Tracheophyta</taxon>
        <taxon>Spermatophyta</taxon>
        <taxon>Magnoliopsida</taxon>
        <taxon>eudicotyledons</taxon>
        <taxon>Gunneridae</taxon>
        <taxon>Pentapetalae</taxon>
        <taxon>asterids</taxon>
        <taxon>lamiids</taxon>
        <taxon>Lamiales</taxon>
        <taxon>Orobanchaceae</taxon>
        <taxon>Pedicularideae</taxon>
        <taxon>Castillejinae</taxon>
        <taxon>Castilleja</taxon>
    </lineage>
</organism>
<dbReference type="CDD" id="cd16415">
    <property type="entry name" value="HAD_dREG-2_like"/>
    <property type="match status" value="1"/>
</dbReference>
<dbReference type="Pfam" id="PF00702">
    <property type="entry name" value="Hydrolase"/>
    <property type="match status" value="1"/>
</dbReference>
<comment type="caution">
    <text evidence="1">The sequence shown here is derived from an EMBL/GenBank/DDBJ whole genome shotgun (WGS) entry which is preliminary data.</text>
</comment>
<dbReference type="Gene3D" id="3.40.50.1000">
    <property type="entry name" value="HAD superfamily/HAD-like"/>
    <property type="match status" value="1"/>
</dbReference>
<evidence type="ECO:0000313" key="1">
    <source>
        <dbReference type="EMBL" id="KAL3614145.1"/>
    </source>
</evidence>
<evidence type="ECO:0000313" key="2">
    <source>
        <dbReference type="Proteomes" id="UP001632038"/>
    </source>
</evidence>
<dbReference type="SUPFAM" id="SSF56784">
    <property type="entry name" value="HAD-like"/>
    <property type="match status" value="1"/>
</dbReference>
<dbReference type="InterPro" id="IPR036412">
    <property type="entry name" value="HAD-like_sf"/>
</dbReference>
<dbReference type="InterPro" id="IPR023214">
    <property type="entry name" value="HAD_sf"/>
</dbReference>
<protein>
    <recommendedName>
        <fullName evidence="3">Haloacid dehalogenase-like hydrolase domain-containing protein 3</fullName>
    </recommendedName>
</protein>
<keyword evidence="2" id="KW-1185">Reference proteome</keyword>
<proteinExistence type="predicted"/>
<dbReference type="Proteomes" id="UP001632038">
    <property type="component" value="Unassembled WGS sequence"/>
</dbReference>
<dbReference type="EMBL" id="JAVIJP010000107">
    <property type="protein sequence ID" value="KAL3614145.1"/>
    <property type="molecule type" value="Genomic_DNA"/>
</dbReference>
<sequence>MAGSAPLVLMVFGEFGSGPLGGVAAMAEMEGLVSNCGWLTVERKRGGEERDGDDWWCKAAVLAAVNGRLRRQGLAAASGSGSEGESRRGDGWSRIRGYKWPSGGGSGCLRAGLNWVKFEFDGGGCRRKFPTGLDFIALLAYHESDKSPMFHLVAQNIDRTLQIHTISFAAIQPWKGYVNDGSFWQYIVSSSTGCLDSRYFEELYSYYTTEKAWHLCDPNAEQVFMALKKAGVKVAVVSNFDTRLRLLLRALKCDHWFDVVALSAEVEAEKPNPMIFLKACEFLGVQPQDAVHVGDDRRNDIWGARDAGCDAWPRGSDVNSFKEMGNGCDGGRQVSEVTVWLPGEGDDCNAEAASSLYFL</sequence>
<evidence type="ECO:0008006" key="3">
    <source>
        <dbReference type="Google" id="ProtNLM"/>
    </source>
</evidence>
<dbReference type="AlphaFoldDB" id="A0ABD3B9U8"/>
<accession>A0ABD3B9U8</accession>
<dbReference type="NCBIfam" id="TIGR01549">
    <property type="entry name" value="HAD-SF-IA-v1"/>
    <property type="match status" value="1"/>
</dbReference>